<name>A0A2J8B7G4_9FIRM</name>
<gene>
    <name evidence="5" type="ORF">CAL30_07270</name>
</gene>
<dbReference type="EMBL" id="NFMF01000013">
    <property type="protein sequence ID" value="PNH20690.1"/>
    <property type="molecule type" value="Genomic_DNA"/>
</dbReference>
<evidence type="ECO:0000259" key="4">
    <source>
        <dbReference type="PROSITE" id="PS50921"/>
    </source>
</evidence>
<comment type="caution">
    <text evidence="5">The sequence shown here is derived from an EMBL/GenBank/DDBJ whole genome shotgun (WGS) entry which is preliminary data.</text>
</comment>
<dbReference type="PANTHER" id="PTHR43367:SF1">
    <property type="entry name" value="TWO-COMPONENT RESPONSE REGULATOR-LIKE APRR6-RELATED"/>
    <property type="match status" value="1"/>
</dbReference>
<dbReference type="GO" id="GO:0003723">
    <property type="term" value="F:RNA binding"/>
    <property type="evidence" value="ECO:0007669"/>
    <property type="project" value="InterPro"/>
</dbReference>
<dbReference type="Gene3D" id="1.10.10.10">
    <property type="entry name" value="Winged helix-like DNA-binding domain superfamily/Winged helix DNA-binding domain"/>
    <property type="match status" value="1"/>
</dbReference>
<feature type="domain" description="ANTAR" evidence="4">
    <location>
        <begin position="124"/>
        <end position="185"/>
    </location>
</feature>
<dbReference type="AlphaFoldDB" id="A0A2J8B7G4"/>
<evidence type="ECO:0000313" key="5">
    <source>
        <dbReference type="EMBL" id="PNH20690.1"/>
    </source>
</evidence>
<dbReference type="PIRSF" id="PIRSF036382">
    <property type="entry name" value="RR_antiterm"/>
    <property type="match status" value="1"/>
</dbReference>
<dbReference type="InterPro" id="IPR005561">
    <property type="entry name" value="ANTAR"/>
</dbReference>
<dbReference type="Gene3D" id="3.40.50.2300">
    <property type="match status" value="1"/>
</dbReference>
<accession>A0A2J8B7G4</accession>
<feature type="modified residue" description="4-aspartylphosphate" evidence="1">
    <location>
        <position position="54"/>
    </location>
</feature>
<sequence>MTYRVVIGDDEGIIRMDLGEMLREAGHHIVGEAADGVQALALVREKRPDIVLLDIRMPKLDGIHAARMIGYEHIAPVVLLTAYHRQDMVMQAGESGVFGYLVKPISGLQLFPAMEIAIAQFLRQEKAYQQLQEMNERMETRKLVEQAKGIMIRRLAISEEEAYRRLQQYSMQHRQPLKEVAQLIVQQVAREKVKK</sequence>
<feature type="coiled-coil region" evidence="2">
    <location>
        <begin position="121"/>
        <end position="148"/>
    </location>
</feature>
<feature type="domain" description="Response regulatory" evidence="3">
    <location>
        <begin position="4"/>
        <end position="118"/>
    </location>
</feature>
<dbReference type="PROSITE" id="PS50110">
    <property type="entry name" value="RESPONSE_REGULATORY"/>
    <property type="match status" value="1"/>
</dbReference>
<organism evidence="5 6">
    <name type="scientific">Megasphaera hutchinsoni</name>
    <dbReference type="NCBI Taxonomy" id="1588748"/>
    <lineage>
        <taxon>Bacteria</taxon>
        <taxon>Bacillati</taxon>
        <taxon>Bacillota</taxon>
        <taxon>Negativicutes</taxon>
        <taxon>Veillonellales</taxon>
        <taxon>Veillonellaceae</taxon>
        <taxon>Megasphaera</taxon>
    </lineage>
</organism>
<proteinExistence type="predicted"/>
<protein>
    <submittedName>
        <fullName evidence="5">Response regulator</fullName>
    </submittedName>
</protein>
<dbReference type="InterPro" id="IPR011006">
    <property type="entry name" value="CheY-like_superfamily"/>
</dbReference>
<dbReference type="SMART" id="SM01012">
    <property type="entry name" value="ANTAR"/>
    <property type="match status" value="1"/>
</dbReference>
<dbReference type="Proteomes" id="UP000242958">
    <property type="component" value="Unassembled WGS sequence"/>
</dbReference>
<dbReference type="PANTHER" id="PTHR43367">
    <property type="match status" value="1"/>
</dbReference>
<keyword evidence="2" id="KW-0175">Coiled coil</keyword>
<dbReference type="Pfam" id="PF03861">
    <property type="entry name" value="ANTAR"/>
    <property type="match status" value="1"/>
</dbReference>
<dbReference type="SMART" id="SM00448">
    <property type="entry name" value="REC"/>
    <property type="match status" value="1"/>
</dbReference>
<dbReference type="GO" id="GO:0000160">
    <property type="term" value="P:phosphorelay signal transduction system"/>
    <property type="evidence" value="ECO:0007669"/>
    <property type="project" value="InterPro"/>
</dbReference>
<dbReference type="PROSITE" id="PS50921">
    <property type="entry name" value="ANTAR"/>
    <property type="match status" value="1"/>
</dbReference>
<dbReference type="SUPFAM" id="SSF52172">
    <property type="entry name" value="CheY-like"/>
    <property type="match status" value="1"/>
</dbReference>
<evidence type="ECO:0000313" key="6">
    <source>
        <dbReference type="Proteomes" id="UP000242958"/>
    </source>
</evidence>
<evidence type="ECO:0000256" key="2">
    <source>
        <dbReference type="SAM" id="Coils"/>
    </source>
</evidence>
<evidence type="ECO:0000256" key="1">
    <source>
        <dbReference type="PROSITE-ProRule" id="PRU00169"/>
    </source>
</evidence>
<dbReference type="InterPro" id="IPR036388">
    <property type="entry name" value="WH-like_DNA-bd_sf"/>
</dbReference>
<reference evidence="5 6" key="1">
    <citation type="submission" date="2017-05" db="EMBL/GenBank/DDBJ databases">
        <authorList>
            <person name="Song R."/>
            <person name="Chenine A.L."/>
            <person name="Ruprecht R.M."/>
        </authorList>
    </citation>
    <scope>NUCLEOTIDE SEQUENCE [LARGE SCALE GENOMIC DNA]</scope>
    <source>
        <strain evidence="5 6">KA00229</strain>
    </source>
</reference>
<dbReference type="RefSeq" id="WP_102889755.1">
    <property type="nucleotide sequence ID" value="NZ_NFMF01000013.1"/>
</dbReference>
<dbReference type="InterPro" id="IPR001789">
    <property type="entry name" value="Sig_transdc_resp-reg_receiver"/>
</dbReference>
<dbReference type="Pfam" id="PF00072">
    <property type="entry name" value="Response_reg"/>
    <property type="match status" value="1"/>
</dbReference>
<evidence type="ECO:0000259" key="3">
    <source>
        <dbReference type="PROSITE" id="PS50110"/>
    </source>
</evidence>
<keyword evidence="1" id="KW-0597">Phosphoprotein</keyword>
<dbReference type="InterPro" id="IPR008327">
    <property type="entry name" value="Sig_transdc_resp-reg_antiterm"/>
</dbReference>